<dbReference type="PANTHER" id="PTHR32063:SF33">
    <property type="entry name" value="RND SUPERFAMILY EFFLUX PUMP PERMEASE COMPONENT"/>
    <property type="match status" value="1"/>
</dbReference>
<dbReference type="Pfam" id="PF00873">
    <property type="entry name" value="ACR_tran"/>
    <property type="match status" value="1"/>
</dbReference>
<name>A0A381X2A1_9ZZZZ</name>
<dbReference type="SUPFAM" id="SSF82714">
    <property type="entry name" value="Multidrug efflux transporter AcrB TolC docking domain, DN and DC subdomains"/>
    <property type="match status" value="2"/>
</dbReference>
<dbReference type="AlphaFoldDB" id="A0A381X2A1"/>
<organism evidence="2">
    <name type="scientific">marine metagenome</name>
    <dbReference type="NCBI Taxonomy" id="408172"/>
    <lineage>
        <taxon>unclassified sequences</taxon>
        <taxon>metagenomes</taxon>
        <taxon>ecological metagenomes</taxon>
    </lineage>
</organism>
<feature type="transmembrane region" description="Helical" evidence="1">
    <location>
        <begin position="375"/>
        <end position="399"/>
    </location>
</feature>
<dbReference type="Gene3D" id="3.30.2090.10">
    <property type="entry name" value="Multidrug efflux transporter AcrB TolC docking domain, DN and DC subdomains"/>
    <property type="match status" value="2"/>
</dbReference>
<feature type="transmembrane region" description="Helical" evidence="1">
    <location>
        <begin position="350"/>
        <end position="369"/>
    </location>
</feature>
<dbReference type="Gene3D" id="3.30.70.1320">
    <property type="entry name" value="Multidrug efflux transporter AcrB pore domain like"/>
    <property type="match status" value="1"/>
</dbReference>
<feature type="transmembrane region" description="Helical" evidence="1">
    <location>
        <begin position="446"/>
        <end position="468"/>
    </location>
</feature>
<reference evidence="2" key="1">
    <citation type="submission" date="2018-05" db="EMBL/GenBank/DDBJ databases">
        <authorList>
            <person name="Lanie J.A."/>
            <person name="Ng W.-L."/>
            <person name="Kazmierczak K.M."/>
            <person name="Andrzejewski T.M."/>
            <person name="Davidsen T.M."/>
            <person name="Wayne K.J."/>
            <person name="Tettelin H."/>
            <person name="Glass J.I."/>
            <person name="Rusch D."/>
            <person name="Podicherti R."/>
            <person name="Tsui H.-C.T."/>
            <person name="Winkler M.E."/>
        </authorList>
    </citation>
    <scope>NUCLEOTIDE SEQUENCE</scope>
</reference>
<dbReference type="EMBL" id="UINC01013674">
    <property type="protein sequence ID" value="SVA58919.1"/>
    <property type="molecule type" value="Genomic_DNA"/>
</dbReference>
<keyword evidence="1" id="KW-1133">Transmembrane helix</keyword>
<evidence type="ECO:0008006" key="3">
    <source>
        <dbReference type="Google" id="ProtNLM"/>
    </source>
</evidence>
<dbReference type="Gene3D" id="3.30.70.1430">
    <property type="entry name" value="Multidrug efflux transporter AcrB pore domain"/>
    <property type="match status" value="2"/>
</dbReference>
<evidence type="ECO:0000256" key="1">
    <source>
        <dbReference type="SAM" id="Phobius"/>
    </source>
</evidence>
<dbReference type="PANTHER" id="PTHR32063">
    <property type="match status" value="1"/>
</dbReference>
<accession>A0A381X2A1</accession>
<gene>
    <name evidence="2" type="ORF">METZ01_LOCUS111773</name>
</gene>
<feature type="transmembrane region" description="Helical" evidence="1">
    <location>
        <begin position="544"/>
        <end position="567"/>
    </location>
</feature>
<dbReference type="Gene3D" id="3.30.70.1440">
    <property type="entry name" value="Multidrug efflux transporter AcrB pore domain"/>
    <property type="match status" value="1"/>
</dbReference>
<dbReference type="InterPro" id="IPR027463">
    <property type="entry name" value="AcrB_DN_DC_subdom"/>
</dbReference>
<dbReference type="SUPFAM" id="SSF82693">
    <property type="entry name" value="Multidrug efflux transporter AcrB pore domain, PN1, PN2, PC1 and PC2 subdomains"/>
    <property type="match status" value="1"/>
</dbReference>
<dbReference type="PRINTS" id="PR00702">
    <property type="entry name" value="ACRIFLAVINRP"/>
</dbReference>
<sequence>MDSNYNQPNQSKINQEVVDSNKGLINFFVSHKVAGNLLMALLILFGVYGLSQLKRQIMPDFGLEIVNINIEWMGASAEDIEANIIEAIEPEVRFINKVEKVDATAYEGKGIIQIHFEQDTSMSSALTDVQSAVARITTFPQDMEKPIISEIIQKDEVCRIDISGPFSEKTLKYFAKQMRNDLINMGLSNVEFEGDRDPEIWIEVPANNLKELKLSIEDISTRVSASSIDLPSGSSNSGGISTLIRSEQLAKSPQELRQIEVVAMETGEKLYLKDIANIFETYQENSNYQVNSDGRSIGLTVFRTRGADSLVSQEIVEKYMDELQLHYPQSLKVVVYDVFADAVRERLSMLLKNGALGLALVLLVLFIFLSGRVAFWVAIGMPAAYLAALGAMSVLGMSLDMVSMFALTMGIGIVVDDAIVVSEHTTTLHRRGIPYLDAARRAAQTMFAPVLAASLTTIAAFLPVLMLGAEVGNIIAPIPIALSLIIVGSLIECFLIMPSHLKTSLKRMERLDKKEPRKFDVVFNHFRDHYVIPLVRRSYAKKGFTVLATLCMFIISINLLSSGRILFEFFMTPEVDSMHANVSFSPGTTDDVTEQMVYELARSAREAETILTNGEGGLIKFGVGSIGEGSSGRGLAINDTTGSHIGAYMIELVTGDEREVRNMPFMKTWKESTRLMPGIENFIIFESAAGGPPGRDLDIRIIGADMQTTKLAALELRRKLRNLPGLIAVTDDLPFGKQEILLELTPEGEAMGFSAQEVARQVRNSFSGAVAQRFAQDAEEILVRVKLPESETINQTVRDIYIQTPDKTDILLSEVVTFKKSLGFTKIRRQDGVRQVSVAGDVDSSVTTTNVV</sequence>
<dbReference type="Gene3D" id="1.20.1640.10">
    <property type="entry name" value="Multidrug efflux transporter AcrB transmembrane domain"/>
    <property type="match status" value="2"/>
</dbReference>
<keyword evidence="1" id="KW-0472">Membrane</keyword>
<proteinExistence type="predicted"/>
<feature type="non-terminal residue" evidence="2">
    <location>
        <position position="852"/>
    </location>
</feature>
<feature type="transmembrane region" description="Helical" evidence="1">
    <location>
        <begin position="474"/>
        <end position="497"/>
    </location>
</feature>
<keyword evidence="1" id="KW-0812">Transmembrane</keyword>
<evidence type="ECO:0000313" key="2">
    <source>
        <dbReference type="EMBL" id="SVA58919.1"/>
    </source>
</evidence>
<protein>
    <recommendedName>
        <fullName evidence="3">SSD domain-containing protein</fullName>
    </recommendedName>
</protein>
<dbReference type="GO" id="GO:0042910">
    <property type="term" value="F:xenobiotic transmembrane transporter activity"/>
    <property type="evidence" value="ECO:0007669"/>
    <property type="project" value="TreeGrafter"/>
</dbReference>
<feature type="transmembrane region" description="Helical" evidence="1">
    <location>
        <begin position="33"/>
        <end position="51"/>
    </location>
</feature>
<dbReference type="GO" id="GO:0005886">
    <property type="term" value="C:plasma membrane"/>
    <property type="evidence" value="ECO:0007669"/>
    <property type="project" value="TreeGrafter"/>
</dbReference>
<dbReference type="InterPro" id="IPR001036">
    <property type="entry name" value="Acrflvin-R"/>
</dbReference>
<dbReference type="SUPFAM" id="SSF82866">
    <property type="entry name" value="Multidrug efflux transporter AcrB transmembrane domain"/>
    <property type="match status" value="1"/>
</dbReference>